<dbReference type="InterPro" id="IPR036388">
    <property type="entry name" value="WH-like_DNA-bd_sf"/>
</dbReference>
<comment type="caution">
    <text evidence="4">The sequence shown here is derived from an EMBL/GenBank/DDBJ whole genome shotgun (WGS) entry which is preliminary data.</text>
</comment>
<dbReference type="InterPro" id="IPR036390">
    <property type="entry name" value="WH_DNA-bd_sf"/>
</dbReference>
<dbReference type="EMBL" id="JAWMWG010000002">
    <property type="protein sequence ID" value="MEJ6348767.1"/>
    <property type="molecule type" value="Genomic_DNA"/>
</dbReference>
<dbReference type="Proteomes" id="UP001377804">
    <property type="component" value="Unassembled WGS sequence"/>
</dbReference>
<accession>A0ABU8SJC0</accession>
<feature type="region of interest" description="Disordered" evidence="2">
    <location>
        <begin position="229"/>
        <end position="274"/>
    </location>
</feature>
<feature type="domain" description="Initiator Rep protein WH1" evidence="3">
    <location>
        <begin position="7"/>
        <end position="153"/>
    </location>
</feature>
<evidence type="ECO:0000313" key="4">
    <source>
        <dbReference type="EMBL" id="MEJ6348767.1"/>
    </source>
</evidence>
<proteinExistence type="inferred from homology"/>
<keyword evidence="5" id="KW-1185">Reference proteome</keyword>
<evidence type="ECO:0000256" key="1">
    <source>
        <dbReference type="ARBA" id="ARBA00038283"/>
    </source>
</evidence>
<gene>
    <name evidence="4" type="ORF">R4Y45_05995</name>
</gene>
<evidence type="ECO:0000313" key="5">
    <source>
        <dbReference type="Proteomes" id="UP001377804"/>
    </source>
</evidence>
<sequence>MAVNEITKYDKELNSIPLGHLNSVEMNLFFSIITKMRDKGTEVVRFDFNQLQELSDFHGNSRKRFIENILKLYKKMLALNFGITSENGLVHEQFIMFSEFKINAEEPIPYVDIEIYKKAVPLLNELSTWVRFSLKEFNQLTSVYAKTLFRLFKQFRTTGKVILTVEKFNELLSVPKSYKQNNINSKILNPAMAQLEKYFDNLTVKKEYSKTRGRPLKSYTFTFKPEAKNSDDFKKKEGFEKSHKEVSTDWSTHTLKNKSKESDEDVSKMLEELG</sequence>
<reference evidence="4 5" key="1">
    <citation type="submission" date="2023-10" db="EMBL/GenBank/DDBJ databases">
        <title>Holzapfeliella saturejae sp. nov. isolated from Satureja montana flowers.</title>
        <authorList>
            <person name="Alcantara C."/>
            <person name="Zuniga M."/>
            <person name="Landete J.M."/>
            <person name="Monedero V."/>
        </authorList>
    </citation>
    <scope>NUCLEOTIDE SEQUENCE [LARGE SCALE GENOMIC DNA]</scope>
    <source>
        <strain evidence="4 5">He02</strain>
    </source>
</reference>
<dbReference type="Pfam" id="PF01051">
    <property type="entry name" value="Rep3_N"/>
    <property type="match status" value="1"/>
</dbReference>
<feature type="compositionally biased region" description="Basic and acidic residues" evidence="2">
    <location>
        <begin position="229"/>
        <end position="247"/>
    </location>
</feature>
<dbReference type="InterPro" id="IPR000525">
    <property type="entry name" value="Initiator_Rep_WH1"/>
</dbReference>
<feature type="compositionally biased region" description="Basic and acidic residues" evidence="2">
    <location>
        <begin position="258"/>
        <end position="274"/>
    </location>
</feature>
<name>A0ABU8SJC0_9LACO</name>
<dbReference type="Gene3D" id="1.10.10.10">
    <property type="entry name" value="Winged helix-like DNA-binding domain superfamily/Winged helix DNA-binding domain"/>
    <property type="match status" value="1"/>
</dbReference>
<organism evidence="4 5">
    <name type="scientific">Holzapfeliella saturejae</name>
    <dbReference type="NCBI Taxonomy" id="3082953"/>
    <lineage>
        <taxon>Bacteria</taxon>
        <taxon>Bacillati</taxon>
        <taxon>Bacillota</taxon>
        <taxon>Bacilli</taxon>
        <taxon>Lactobacillales</taxon>
        <taxon>Lactobacillaceae</taxon>
        <taxon>Holzapfeliella</taxon>
    </lineage>
</organism>
<protein>
    <submittedName>
        <fullName evidence="4">Replication initiation protein</fullName>
    </submittedName>
</protein>
<dbReference type="SUPFAM" id="SSF46785">
    <property type="entry name" value="Winged helix' DNA-binding domain"/>
    <property type="match status" value="1"/>
</dbReference>
<evidence type="ECO:0000259" key="3">
    <source>
        <dbReference type="Pfam" id="PF01051"/>
    </source>
</evidence>
<comment type="similarity">
    <text evidence="1">Belongs to the initiator RepB protein family.</text>
</comment>
<dbReference type="Pfam" id="PF21205">
    <property type="entry name" value="Rep3_C"/>
    <property type="match status" value="1"/>
</dbReference>
<evidence type="ECO:0000256" key="2">
    <source>
        <dbReference type="SAM" id="MobiDB-lite"/>
    </source>
</evidence>
<dbReference type="RefSeq" id="WP_339970271.1">
    <property type="nucleotide sequence ID" value="NZ_JAWMWG010000002.1"/>
</dbReference>